<dbReference type="SUPFAM" id="SSF88713">
    <property type="entry name" value="Glycoside hydrolase/deacetylase"/>
    <property type="match status" value="1"/>
</dbReference>
<dbReference type="CDD" id="cd10918">
    <property type="entry name" value="CE4_NodB_like_5s_6s"/>
    <property type="match status" value="1"/>
</dbReference>
<dbReference type="PROSITE" id="PS51677">
    <property type="entry name" value="NODB"/>
    <property type="match status" value="1"/>
</dbReference>
<dbReference type="Gene3D" id="3.20.20.370">
    <property type="entry name" value="Glycoside hydrolase/deacetylase"/>
    <property type="match status" value="1"/>
</dbReference>
<organism evidence="4 5">
    <name type="scientific">Muiribacterium halophilum</name>
    <dbReference type="NCBI Taxonomy" id="2053465"/>
    <lineage>
        <taxon>Bacteria</taxon>
        <taxon>Candidatus Muiribacteriota</taxon>
        <taxon>Candidatus Muiribacteriia</taxon>
        <taxon>Candidatus Muiribacteriales</taxon>
        <taxon>Candidatus Muiribacteriaceae</taxon>
        <taxon>Candidatus Muiribacterium</taxon>
    </lineage>
</organism>
<dbReference type="Pfam" id="PF01522">
    <property type="entry name" value="Polysacc_deac_1"/>
    <property type="match status" value="1"/>
</dbReference>
<dbReference type="InterPro" id="IPR051398">
    <property type="entry name" value="Polysacch_Deacetylase"/>
</dbReference>
<evidence type="ECO:0000256" key="1">
    <source>
        <dbReference type="ARBA" id="ARBA00004613"/>
    </source>
</evidence>
<proteinExistence type="predicted"/>
<comment type="subcellular location">
    <subcellularLocation>
        <location evidence="1">Secreted</location>
    </subcellularLocation>
</comment>
<gene>
    <name evidence="4" type="ORF">C0601_09960</name>
</gene>
<name>A0A2N5ZD68_MUIH1</name>
<reference evidence="4 5" key="1">
    <citation type="submission" date="2017-11" db="EMBL/GenBank/DDBJ databases">
        <title>Genome-resolved metagenomics identifies genetic mobility, metabolic interactions, and unexpected diversity in perchlorate-reducing communities.</title>
        <authorList>
            <person name="Barnum T.P."/>
            <person name="Figueroa I.A."/>
            <person name="Carlstrom C.I."/>
            <person name="Lucas L.N."/>
            <person name="Engelbrektson A.L."/>
            <person name="Coates J.D."/>
        </authorList>
    </citation>
    <scope>NUCLEOTIDE SEQUENCE [LARGE SCALE GENOMIC DNA]</scope>
    <source>
        <strain evidence="4">BM706</strain>
    </source>
</reference>
<dbReference type="PANTHER" id="PTHR34216:SF3">
    <property type="entry name" value="POLY-BETA-1,6-N-ACETYL-D-GLUCOSAMINE N-DEACETYLASE"/>
    <property type="match status" value="1"/>
</dbReference>
<accession>A0A2N5ZD68</accession>
<dbReference type="InterPro" id="IPR002509">
    <property type="entry name" value="NODB_dom"/>
</dbReference>
<keyword evidence="2" id="KW-0732">Signal</keyword>
<comment type="caution">
    <text evidence="4">The sequence shown here is derived from an EMBL/GenBank/DDBJ whole genome shotgun (WGS) entry which is preliminary data.</text>
</comment>
<evidence type="ECO:0000313" key="4">
    <source>
        <dbReference type="EMBL" id="PLX16599.1"/>
    </source>
</evidence>
<protein>
    <recommendedName>
        <fullName evidence="3">NodB homology domain-containing protein</fullName>
    </recommendedName>
</protein>
<dbReference type="AlphaFoldDB" id="A0A2N5ZD68"/>
<evidence type="ECO:0000256" key="2">
    <source>
        <dbReference type="ARBA" id="ARBA00022729"/>
    </source>
</evidence>
<dbReference type="GO" id="GO:0005975">
    <property type="term" value="P:carbohydrate metabolic process"/>
    <property type="evidence" value="ECO:0007669"/>
    <property type="project" value="InterPro"/>
</dbReference>
<evidence type="ECO:0000313" key="5">
    <source>
        <dbReference type="Proteomes" id="UP000234857"/>
    </source>
</evidence>
<dbReference type="EMBL" id="PKTG01000110">
    <property type="protein sequence ID" value="PLX16599.1"/>
    <property type="molecule type" value="Genomic_DNA"/>
</dbReference>
<sequence length="293" mass="34768">MKTIFFKFLIKIGIFNIFRRVLQKDRLTVLFYHSPKSCLFNEHIKLFKRYYNLIQREDLLSAIREKDNSVLPPYSIYITFDDGHVSNKELFKVLKNEEVDAEIFVCPGLIDTKRAFWFKKFHGKEKNMLKSGIWKNSEYHMFSKGFDYKKDYDQLSSLTLKQIKEAPLNVNFSGHSMFHPMLTGIDKERLNKEIKDCYDYLKNNVNQESYFFAYPDGRFDSKVRRIVKKNGFEAAFSTKYGFIDMTKDDVFSLKRIGIYDDASSEKALLQACGLWSVLESLFKWLKRLFTSFR</sequence>
<dbReference type="GO" id="GO:0016810">
    <property type="term" value="F:hydrolase activity, acting on carbon-nitrogen (but not peptide) bonds"/>
    <property type="evidence" value="ECO:0007669"/>
    <property type="project" value="InterPro"/>
</dbReference>
<feature type="domain" description="NodB homology" evidence="3">
    <location>
        <begin position="74"/>
        <end position="293"/>
    </location>
</feature>
<dbReference type="InterPro" id="IPR011330">
    <property type="entry name" value="Glyco_hydro/deAcase_b/a-brl"/>
</dbReference>
<dbReference type="Proteomes" id="UP000234857">
    <property type="component" value="Unassembled WGS sequence"/>
</dbReference>
<evidence type="ECO:0000259" key="3">
    <source>
        <dbReference type="PROSITE" id="PS51677"/>
    </source>
</evidence>
<dbReference type="GO" id="GO:0005576">
    <property type="term" value="C:extracellular region"/>
    <property type="evidence" value="ECO:0007669"/>
    <property type="project" value="UniProtKB-SubCell"/>
</dbReference>
<dbReference type="PANTHER" id="PTHR34216">
    <property type="match status" value="1"/>
</dbReference>